<dbReference type="EMBL" id="JAPFFF010000027">
    <property type="protein sequence ID" value="KAK8848114.1"/>
    <property type="molecule type" value="Genomic_DNA"/>
</dbReference>
<accession>A0ABR2HKF9</accession>
<gene>
    <name evidence="2" type="ORF">M9Y10_019170</name>
</gene>
<feature type="compositionally biased region" description="Polar residues" evidence="1">
    <location>
        <begin position="582"/>
        <end position="598"/>
    </location>
</feature>
<feature type="compositionally biased region" description="Acidic residues" evidence="1">
    <location>
        <begin position="599"/>
        <end position="609"/>
    </location>
</feature>
<evidence type="ECO:0000256" key="1">
    <source>
        <dbReference type="SAM" id="MobiDB-lite"/>
    </source>
</evidence>
<feature type="region of interest" description="Disordered" evidence="1">
    <location>
        <begin position="1"/>
        <end position="23"/>
    </location>
</feature>
<proteinExistence type="predicted"/>
<name>A0ABR2HKF9_9EUKA</name>
<feature type="compositionally biased region" description="Basic and acidic residues" evidence="1">
    <location>
        <begin position="759"/>
        <end position="775"/>
    </location>
</feature>
<organism evidence="2 3">
    <name type="scientific">Tritrichomonas musculus</name>
    <dbReference type="NCBI Taxonomy" id="1915356"/>
    <lineage>
        <taxon>Eukaryota</taxon>
        <taxon>Metamonada</taxon>
        <taxon>Parabasalia</taxon>
        <taxon>Tritrichomonadida</taxon>
        <taxon>Tritrichomonadidae</taxon>
        <taxon>Tritrichomonas</taxon>
    </lineage>
</organism>
<comment type="caution">
    <text evidence="2">The sequence shown here is derived from an EMBL/GenBank/DDBJ whole genome shotgun (WGS) entry which is preliminary data.</text>
</comment>
<feature type="region of interest" description="Disordered" evidence="1">
    <location>
        <begin position="752"/>
        <end position="795"/>
    </location>
</feature>
<feature type="region of interest" description="Disordered" evidence="1">
    <location>
        <begin position="576"/>
        <end position="609"/>
    </location>
</feature>
<dbReference type="Proteomes" id="UP001470230">
    <property type="component" value="Unassembled WGS sequence"/>
</dbReference>
<evidence type="ECO:0000313" key="3">
    <source>
        <dbReference type="Proteomes" id="UP001470230"/>
    </source>
</evidence>
<feature type="compositionally biased region" description="Basic residues" evidence="1">
    <location>
        <begin position="785"/>
        <end position="795"/>
    </location>
</feature>
<reference evidence="2 3" key="1">
    <citation type="submission" date="2024-04" db="EMBL/GenBank/DDBJ databases">
        <title>Tritrichomonas musculus Genome.</title>
        <authorList>
            <person name="Alves-Ferreira E."/>
            <person name="Grigg M."/>
            <person name="Lorenzi H."/>
            <person name="Galac M."/>
        </authorList>
    </citation>
    <scope>NUCLEOTIDE SEQUENCE [LARGE SCALE GENOMIC DNA]</scope>
    <source>
        <strain evidence="2 3">EAF2021</strain>
    </source>
</reference>
<protein>
    <submittedName>
        <fullName evidence="2">Uncharacterized protein</fullName>
    </submittedName>
</protein>
<evidence type="ECO:0000313" key="2">
    <source>
        <dbReference type="EMBL" id="KAK8848114.1"/>
    </source>
</evidence>
<sequence>MLSKNTPNKKTAKDKYKPPSIPDELIKTHDFEKKEIEILKHILDPLKKGATRNIESKICDDLINKVAKHYNVDSKVENTFLYQLTYAFLLFLSTVQEPKNYFDTYTFLIQREDVQKMIFRNPDNLYKCYAIIFNDISQINGMKNPNEIKNEDDFEIEFIKVADSIDFEPDLNVFWNKFYYFLYYNCVENPPKKFQVSTYRGEQYLNDISEKLVFFFLMGFKAYYKPRNYICIHDLIFQCIINHNIRSFNFYTIWINSNDYEGAIDSLIKYINQNIIMRSEKPTKTKDTSLYDENFGPNLYMLLEPILNSYKQYTKKVIDYFHYLARACIPLISNNKITTDIYAEKIDQQIMFIVSILKSKKQAKFLCCLLQCKKPTNDYHLFKNKNHSFDPSLGPSLDVGIDFLKKSKEKILPESFEILFEDLFSNIGDVKLENLKLVIKTYLEMYPNERSSFVSNLSEFWESPKWQRKYNMAIQDKTKSISEAGRALNEYLISIQSQEQYVPSSSPQKEISLPLKVNDSNDSVDSSGNLSSSSSVTYTLTFLNKKENNKFQITFDKKVTVKHAIRRIAQIGIFGHDEEDNGQAQPEQQSTQNNSNEVQVEEGDLDEDDDDSLYHTMQRGRASFFCKEGMLFGHEKISSDKSHREPIEIFGLSNYVDRSLPFNSLSFPNNNLFVRLVPIKLLRMSDSYSAPKLVIQKNINEEKIEKTKFDNESVFDHITVEELNKLAMISSQTVTPEDATFFLQNNKDYGLYTQHKQNQRREREAQKSKEDEKPSSGKPSSIKPSRSKRAPALKT</sequence>
<keyword evidence="3" id="KW-1185">Reference proteome</keyword>